<dbReference type="Proteomes" id="UP000034954">
    <property type="component" value="Unassembled WGS sequence"/>
</dbReference>
<dbReference type="PANTHER" id="PTHR23150:SF19">
    <property type="entry name" value="FORMYLGLYCINE-GENERATING ENZYME"/>
    <property type="match status" value="1"/>
</dbReference>
<feature type="region of interest" description="Disordered" evidence="1">
    <location>
        <begin position="291"/>
        <end position="335"/>
    </location>
</feature>
<protein>
    <recommendedName>
        <fullName evidence="2">Sulfatase-modifying factor enzyme-like domain-containing protein</fullName>
    </recommendedName>
</protein>
<dbReference type="InterPro" id="IPR016187">
    <property type="entry name" value="CTDL_fold"/>
</dbReference>
<dbReference type="InterPro" id="IPR042095">
    <property type="entry name" value="SUMF_sf"/>
</dbReference>
<sequence>MDDKPALALRVTTEVKASVDEIIQPLIEQEQGNQGKLLLIDSLEQSLPLVSEAERQNLVQETLRIMLLECGERDCEVIYRAQILLTNMELKPLEPGGILYELLDLEHAAERQRAFLNDPANCLEWIGVQGGTFLMGDDNHGDNERPAHQVKVDSFLMAKHPVTNRMLANFPLGKKYPNYGGDSHPAVSNTWFEAYYCALWLNARLPTEAEWEYAARGGESARRPQYYFGDNPEDLTSHAWFGEADKPHAHAVDEVNPHAGAENLNSLGLANMHGNVYEWCADWYDADYYKSSPKEEPKGPEKGSSRVMRGGSWTSVAQNCRSANRSSNAPDNRFNRVGIRLTRSVNP</sequence>
<reference evidence="3 4" key="1">
    <citation type="journal article" date="2013" name="BMC Microbiol.">
        <title>Identification of the type II cytochrome c maturation pathway in anammox bacteria by comparative genomics.</title>
        <authorList>
            <person name="Ferousi C."/>
            <person name="Speth D.R."/>
            <person name="Reimann J."/>
            <person name="Op den Camp H.J."/>
            <person name="Allen J.W."/>
            <person name="Keltjens J.T."/>
            <person name="Jetten M.S."/>
        </authorList>
    </citation>
    <scope>NUCLEOTIDE SEQUENCE [LARGE SCALE GENOMIC DNA]</scope>
    <source>
        <strain evidence="3">RU1</strain>
    </source>
</reference>
<evidence type="ECO:0000313" key="3">
    <source>
        <dbReference type="EMBL" id="KKO20542.1"/>
    </source>
</evidence>
<proteinExistence type="predicted"/>
<feature type="compositionally biased region" description="Polar residues" evidence="1">
    <location>
        <begin position="312"/>
        <end position="330"/>
    </location>
</feature>
<gene>
    <name evidence="3" type="ORF">BROFUL_00736</name>
</gene>
<dbReference type="Gene3D" id="3.90.1580.10">
    <property type="entry name" value="paralog of FGE (formylglycine-generating enzyme)"/>
    <property type="match status" value="1"/>
</dbReference>
<evidence type="ECO:0000259" key="2">
    <source>
        <dbReference type="Pfam" id="PF03781"/>
    </source>
</evidence>
<dbReference type="SUPFAM" id="SSF56436">
    <property type="entry name" value="C-type lectin-like"/>
    <property type="match status" value="1"/>
</dbReference>
<feature type="domain" description="Sulfatase-modifying factor enzyme-like" evidence="2">
    <location>
        <begin position="124"/>
        <end position="342"/>
    </location>
</feature>
<accession>A0A0M2UXE1</accession>
<dbReference type="Pfam" id="PF03781">
    <property type="entry name" value="FGE-sulfatase"/>
    <property type="match status" value="1"/>
</dbReference>
<dbReference type="InterPro" id="IPR051043">
    <property type="entry name" value="Sulfatase_Mod_Factor_Kinase"/>
</dbReference>
<name>A0A0M2UXE1_9BACT</name>
<dbReference type="EMBL" id="LAQJ01000092">
    <property type="protein sequence ID" value="KKO20542.1"/>
    <property type="molecule type" value="Genomic_DNA"/>
</dbReference>
<dbReference type="GO" id="GO:0120147">
    <property type="term" value="F:formylglycine-generating oxidase activity"/>
    <property type="evidence" value="ECO:0007669"/>
    <property type="project" value="TreeGrafter"/>
</dbReference>
<organism evidence="3 4">
    <name type="scientific">Candidatus Brocadia fulgida</name>
    <dbReference type="NCBI Taxonomy" id="380242"/>
    <lineage>
        <taxon>Bacteria</taxon>
        <taxon>Pseudomonadati</taxon>
        <taxon>Planctomycetota</taxon>
        <taxon>Candidatus Brocadiia</taxon>
        <taxon>Candidatus Brocadiales</taxon>
        <taxon>Candidatus Brocadiaceae</taxon>
        <taxon>Candidatus Brocadia</taxon>
    </lineage>
</organism>
<dbReference type="PANTHER" id="PTHR23150">
    <property type="entry name" value="SULFATASE MODIFYING FACTOR 1, 2"/>
    <property type="match status" value="1"/>
</dbReference>
<dbReference type="AlphaFoldDB" id="A0A0M2UXE1"/>
<evidence type="ECO:0000313" key="4">
    <source>
        <dbReference type="Proteomes" id="UP000034954"/>
    </source>
</evidence>
<comment type="caution">
    <text evidence="3">The sequence shown here is derived from an EMBL/GenBank/DDBJ whole genome shotgun (WGS) entry which is preliminary data.</text>
</comment>
<keyword evidence="4" id="KW-1185">Reference proteome</keyword>
<feature type="compositionally biased region" description="Basic and acidic residues" evidence="1">
    <location>
        <begin position="292"/>
        <end position="304"/>
    </location>
</feature>
<dbReference type="InterPro" id="IPR005532">
    <property type="entry name" value="SUMF_dom"/>
</dbReference>
<evidence type="ECO:0000256" key="1">
    <source>
        <dbReference type="SAM" id="MobiDB-lite"/>
    </source>
</evidence>